<keyword evidence="5" id="KW-1185">Reference proteome</keyword>
<evidence type="ECO:0000313" key="4">
    <source>
        <dbReference type="EMBL" id="CAE8618297.1"/>
    </source>
</evidence>
<dbReference type="PANTHER" id="PTHR21715">
    <property type="entry name" value="RH04127P"/>
    <property type="match status" value="1"/>
</dbReference>
<feature type="region of interest" description="Disordered" evidence="2">
    <location>
        <begin position="1119"/>
        <end position="1145"/>
    </location>
</feature>
<name>A0A813G611_POLGL</name>
<feature type="region of interest" description="Disordered" evidence="2">
    <location>
        <begin position="1024"/>
        <end position="1049"/>
    </location>
</feature>
<evidence type="ECO:0000313" key="5">
    <source>
        <dbReference type="Proteomes" id="UP000654075"/>
    </source>
</evidence>
<feature type="region of interest" description="Disordered" evidence="2">
    <location>
        <begin position="1775"/>
        <end position="1819"/>
    </location>
</feature>
<dbReference type="SUPFAM" id="SSF50978">
    <property type="entry name" value="WD40 repeat-like"/>
    <property type="match status" value="1"/>
</dbReference>
<feature type="region of interest" description="Disordered" evidence="2">
    <location>
        <begin position="1638"/>
        <end position="1659"/>
    </location>
</feature>
<feature type="compositionally biased region" description="Polar residues" evidence="2">
    <location>
        <begin position="1733"/>
        <end position="1749"/>
    </location>
</feature>
<dbReference type="PANTHER" id="PTHR21715:SF0">
    <property type="entry name" value="RH04127P"/>
    <property type="match status" value="1"/>
</dbReference>
<dbReference type="InterPro" id="IPR001680">
    <property type="entry name" value="WD40_rpt"/>
</dbReference>
<reference evidence="4" key="1">
    <citation type="submission" date="2021-02" db="EMBL/GenBank/DDBJ databases">
        <authorList>
            <person name="Dougan E. K."/>
            <person name="Rhodes N."/>
            <person name="Thang M."/>
            <person name="Chan C."/>
        </authorList>
    </citation>
    <scope>NUCLEOTIDE SEQUENCE</scope>
</reference>
<dbReference type="Proteomes" id="UP000654075">
    <property type="component" value="Unassembled WGS sequence"/>
</dbReference>
<sequence>MALRTTSSAASGASKLLVACSSFIPEAANFVDVLSIDLDGPQVVQSAARLPHYYPPTKVRWLGSDGSGQELLATSGDCIRIWSASGELCRLLRHEANPQARCTPITSLDVSADGAGPSSKLASCDVYGICALWDLESGSMQQALDLGQPLCDIAFGPDRLIAVAGERGDCFLLDPRQPDSVAVFAPRQKVCGPARIAWGQRSDLFAVAWQGDMGALALYDGRRNTKAEPRVLSSSSSATTSDLQWSPAFPELLACGKEDGSVEVWQFPEEGLASAALATSPGFRWEPCGREANCTALALSPEVRPGQHLLVLATMPPGQPGPQGQHSAAPSGSLWLAGLPAPSASGRQPGLSSAAGTVGGMSSPSASGTPGSLPPAAEAVARSTTAAASGVFARADAAAGATPSGPSCAAQGSLFAQPFRSFSGSARDCAANGELKGMLAPLLLRPPKELDKMKYEISDVLRSKALAVAVLKERSHCSFLRIRGERRAMADGRLDKPPPPSEPPSRLGYDNGSGHIAILEEKVDEGYEPTEKEIKDYAEWLGMDAVKDKDLLWIACKGLKTPLQKPWQPCESASGDIFYFNPESGESKWDHPCDDELRALYSEEKAKRDQKGEGDAVHQPSRPTENQRTMADERTDSAVAAVKPDTECNSDVIQVAELESFSLEGTLDRQSRHSRHSDSASIEELKLDKRPKDVVEDILDMASFSQEDTPPASGDLLTGKVLPPPPAQAQELPSQTLTRRGSSDSLGSLGSLASFAALGPLPPLSLPLSRPVQSSSSAAVAASPSSGDSPKVGLEDVLGSPSDLLAGIGIGLGGRPSLGGSGSNSDSKGVEQLPPKPLEPLEPVDLPEKFASKPAALVDDAHTDVRGATSEPGAASTSAAHFPDSPLSPVMPQPPSVKLDEMQTPPSNAHVQRPADDASEEQSPVVQLGLDSLGSPPTPQLASILAAELRQEEQLSLWSQIEEEAGKDQIIVGEQPLPLGEECAGSLEISSLSAVLETSLVGFAGDALGRSMVEELQRFEDQADSAPTLPNFGSATHENPQKARQTKESFPLPVPLLQANADADADASETEEDLLREQLRGRARECENLRSQAQVAAGRAAAAISELEAELQQERASAARAGAKVNAESASQPRAPQQPSSWVDRGADLGEVGAEQLDPTVAAEVQSLMGSGGFRDTLKMCWDEASGRPTAVQHTSTPSVDDFGPGDGEAALAAQRRVAQLEAELGALAARVKSVEAGHLQNQDVLKPQKGLAPVIDKDTIIPEEILVTKKLAATGKKDAERQAEAEDTSELQRIRWELRELQEEAANVERQLKDSRHGLGLEQATHSSTKAALRESHREVQRLRTQLKFKEGEAERLSSDLARSQADVGERELEQQHLQMKLQAREAELSQLRLSRVAQHRRLELCERSRILREKELSLEDRGHHLDEAEVRLGKKQRQIKVEGGSRRRLASPAAAAAAAAAVAASAAGQAGQAYASGRPHSARAMQGSSSAAKEAARIAAAAVAGPFSDDSVTAHSSSQSPVQDGFGSAADRICGEAKNPFQMNQLSCTPSVGSASTTSLREVRCLGELSAEDFAEDLVATLGRTSTPATTGVHRCSSSTRLNQDMAEAMRLRRQELRREHTELEEDRKQWRNEAQRLRKARAASEGREGPQYVQQSENLARTRTALDARAAALNKAIGEYRGMQRLVSSQQPKTGQPNQPHQPHRWASSTLPVNLEPLTKAAAEEAPLTARTSRSTPALRSSSNSGLVTENHLFKRWQHMLGPLQKDTATAIGAGTTSHSSPVVGSLEEAPSKGTSYFSQRTASRSNLRVAPAGGA</sequence>
<keyword evidence="1" id="KW-0175">Coiled coil</keyword>
<feature type="domain" description="WW" evidence="3">
    <location>
        <begin position="561"/>
        <end position="594"/>
    </location>
</feature>
<dbReference type="SMART" id="SM00320">
    <property type="entry name" value="WD40"/>
    <property type="match status" value="4"/>
</dbReference>
<feature type="region of interest" description="Disordered" evidence="2">
    <location>
        <begin position="1690"/>
        <end position="1710"/>
    </location>
</feature>
<evidence type="ECO:0000259" key="3">
    <source>
        <dbReference type="PROSITE" id="PS50020"/>
    </source>
</evidence>
<feature type="region of interest" description="Disordered" evidence="2">
    <location>
        <begin position="1726"/>
        <end position="1749"/>
    </location>
</feature>
<dbReference type="InterPro" id="IPR001202">
    <property type="entry name" value="WW_dom"/>
</dbReference>
<feature type="compositionally biased region" description="Basic and acidic residues" evidence="2">
    <location>
        <begin position="605"/>
        <end position="616"/>
    </location>
</feature>
<protein>
    <recommendedName>
        <fullName evidence="3">WW domain-containing protein</fullName>
    </recommendedName>
</protein>
<gene>
    <name evidence="4" type="ORF">PGLA1383_LOCUS35928</name>
</gene>
<dbReference type="EMBL" id="CAJNNV010026476">
    <property type="protein sequence ID" value="CAE8618297.1"/>
    <property type="molecule type" value="Genomic_DNA"/>
</dbReference>
<evidence type="ECO:0000256" key="1">
    <source>
        <dbReference type="SAM" id="Coils"/>
    </source>
</evidence>
<dbReference type="OrthoDB" id="6344460at2759"/>
<feature type="compositionally biased region" description="Low complexity" evidence="2">
    <location>
        <begin position="777"/>
        <end position="790"/>
    </location>
</feature>
<dbReference type="CDD" id="cd00201">
    <property type="entry name" value="WW"/>
    <property type="match status" value="1"/>
</dbReference>
<feature type="region of interest" description="Disordered" evidence="2">
    <location>
        <begin position="777"/>
        <end position="939"/>
    </location>
</feature>
<dbReference type="InterPro" id="IPR036020">
    <property type="entry name" value="WW_dom_sf"/>
</dbReference>
<feature type="compositionally biased region" description="Polar residues" evidence="2">
    <location>
        <begin position="1128"/>
        <end position="1141"/>
    </location>
</feature>
<feature type="compositionally biased region" description="Gly residues" evidence="2">
    <location>
        <begin position="808"/>
        <end position="822"/>
    </location>
</feature>
<feature type="compositionally biased region" description="Basic and acidic residues" evidence="2">
    <location>
        <begin position="1638"/>
        <end position="1651"/>
    </location>
</feature>
<dbReference type="SMART" id="SM00456">
    <property type="entry name" value="WW"/>
    <property type="match status" value="1"/>
</dbReference>
<feature type="region of interest" description="Disordered" evidence="2">
    <location>
        <begin position="704"/>
        <end position="745"/>
    </location>
</feature>
<dbReference type="Gene3D" id="3.30.1470.10">
    <property type="entry name" value="Photosystem I PsaD, reaction center subunit II"/>
    <property type="match status" value="1"/>
</dbReference>
<comment type="caution">
    <text evidence="4">The sequence shown here is derived from an EMBL/GenBank/DDBJ whole genome shotgun (WGS) entry which is preliminary data.</text>
</comment>
<evidence type="ECO:0000256" key="2">
    <source>
        <dbReference type="SAM" id="MobiDB-lite"/>
    </source>
</evidence>
<feature type="region of interest" description="Disordered" evidence="2">
    <location>
        <begin position="666"/>
        <end position="685"/>
    </location>
</feature>
<proteinExistence type="predicted"/>
<dbReference type="Gene3D" id="2.130.10.10">
    <property type="entry name" value="YVTN repeat-like/Quinoprotein amine dehydrogenase"/>
    <property type="match status" value="1"/>
</dbReference>
<dbReference type="PROSITE" id="PS50020">
    <property type="entry name" value="WW_DOMAIN_2"/>
    <property type="match status" value="1"/>
</dbReference>
<feature type="coiled-coil region" evidence="1">
    <location>
        <begin position="1211"/>
        <end position="1238"/>
    </location>
</feature>
<feature type="coiled-coil region" evidence="1">
    <location>
        <begin position="1285"/>
        <end position="1391"/>
    </location>
</feature>
<feature type="region of interest" description="Disordered" evidence="2">
    <location>
        <begin position="605"/>
        <end position="637"/>
    </location>
</feature>
<feature type="compositionally biased region" description="Polar residues" evidence="2">
    <location>
        <begin position="1796"/>
        <end position="1810"/>
    </location>
</feature>
<feature type="region of interest" description="Disordered" evidence="2">
    <location>
        <begin position="313"/>
        <end position="380"/>
    </location>
</feature>
<dbReference type="SUPFAM" id="SSF51045">
    <property type="entry name" value="WW domain"/>
    <property type="match status" value="1"/>
</dbReference>
<accession>A0A813G611</accession>
<dbReference type="InterPro" id="IPR015943">
    <property type="entry name" value="WD40/YVTN_repeat-like_dom_sf"/>
</dbReference>
<organism evidence="4 5">
    <name type="scientific">Polarella glacialis</name>
    <name type="common">Dinoflagellate</name>
    <dbReference type="NCBI Taxonomy" id="89957"/>
    <lineage>
        <taxon>Eukaryota</taxon>
        <taxon>Sar</taxon>
        <taxon>Alveolata</taxon>
        <taxon>Dinophyceae</taxon>
        <taxon>Suessiales</taxon>
        <taxon>Suessiaceae</taxon>
        <taxon>Polarella</taxon>
    </lineage>
</organism>
<dbReference type="InterPro" id="IPR053233">
    <property type="entry name" value="ABRA-related"/>
</dbReference>
<feature type="compositionally biased region" description="Polar residues" evidence="2">
    <location>
        <begin position="350"/>
        <end position="370"/>
    </location>
</feature>
<dbReference type="InterPro" id="IPR036322">
    <property type="entry name" value="WD40_repeat_dom_sf"/>
</dbReference>